<comment type="caution">
    <text evidence="2">The sequence shown here is derived from an EMBL/GenBank/DDBJ whole genome shotgun (WGS) entry which is preliminary data.</text>
</comment>
<dbReference type="PANTHER" id="PTHR43677">
    <property type="entry name" value="SHORT-CHAIN DEHYDROGENASE/REDUCTASE"/>
    <property type="match status" value="1"/>
</dbReference>
<dbReference type="Gene3D" id="3.40.50.720">
    <property type="entry name" value="NAD(P)-binding Rossmann-like Domain"/>
    <property type="match status" value="1"/>
</dbReference>
<dbReference type="EMBL" id="JAFREM010000033">
    <property type="protein sequence ID" value="MBO1308387.1"/>
    <property type="molecule type" value="Genomic_DNA"/>
</dbReference>
<proteinExistence type="predicted"/>
<dbReference type="SMART" id="SM00829">
    <property type="entry name" value="PKS_ER"/>
    <property type="match status" value="1"/>
</dbReference>
<feature type="domain" description="Enoyl reductase (ER)" evidence="1">
    <location>
        <begin position="18"/>
        <end position="325"/>
    </location>
</feature>
<dbReference type="InterPro" id="IPR036291">
    <property type="entry name" value="NAD(P)-bd_dom_sf"/>
</dbReference>
<dbReference type="InterPro" id="IPR020843">
    <property type="entry name" value="ER"/>
</dbReference>
<dbReference type="InterPro" id="IPR013154">
    <property type="entry name" value="ADH-like_N"/>
</dbReference>
<dbReference type="PANTHER" id="PTHR43677:SF1">
    <property type="entry name" value="ACRYLYL-COA REDUCTASE ACUI-RELATED"/>
    <property type="match status" value="1"/>
</dbReference>
<evidence type="ECO:0000259" key="1">
    <source>
        <dbReference type="SMART" id="SM00829"/>
    </source>
</evidence>
<dbReference type="Gene3D" id="3.90.180.10">
    <property type="entry name" value="Medium-chain alcohol dehydrogenases, catalytic domain"/>
    <property type="match status" value="1"/>
</dbReference>
<protein>
    <submittedName>
        <fullName evidence="2">YhdH/YhfP family quinone oxidoreductase</fullName>
    </submittedName>
</protein>
<evidence type="ECO:0000313" key="3">
    <source>
        <dbReference type="Proteomes" id="UP000664601"/>
    </source>
</evidence>
<name>A0ABS3LFH0_9ENTE</name>
<dbReference type="InterPro" id="IPR051397">
    <property type="entry name" value="Zn-ADH-like_protein"/>
</dbReference>
<dbReference type="CDD" id="cd05280">
    <property type="entry name" value="MDR_yhdh_yhfp"/>
    <property type="match status" value="1"/>
</dbReference>
<dbReference type="SUPFAM" id="SSF50129">
    <property type="entry name" value="GroES-like"/>
    <property type="match status" value="1"/>
</dbReference>
<dbReference type="InterPro" id="IPR013149">
    <property type="entry name" value="ADH-like_C"/>
</dbReference>
<dbReference type="SUPFAM" id="SSF51735">
    <property type="entry name" value="NAD(P)-binding Rossmann-fold domains"/>
    <property type="match status" value="1"/>
</dbReference>
<gene>
    <name evidence="2" type="ORF">JZO70_19585</name>
</gene>
<dbReference type="InterPro" id="IPR011032">
    <property type="entry name" value="GroES-like_sf"/>
</dbReference>
<organism evidence="2 3">
    <name type="scientific">Candidatus Enterococcus moelleringii</name>
    <dbReference type="NCBI Taxonomy" id="2815325"/>
    <lineage>
        <taxon>Bacteria</taxon>
        <taxon>Bacillati</taxon>
        <taxon>Bacillota</taxon>
        <taxon>Bacilli</taxon>
        <taxon>Lactobacillales</taxon>
        <taxon>Enterococcaceae</taxon>
        <taxon>Enterococcus</taxon>
    </lineage>
</organism>
<dbReference type="RefSeq" id="WP_207675382.1">
    <property type="nucleotide sequence ID" value="NZ_JAFREM010000033.1"/>
</dbReference>
<accession>A0ABS3LFH0</accession>
<dbReference type="NCBIfam" id="TIGR02823">
    <property type="entry name" value="oxido_YhdH"/>
    <property type="match status" value="1"/>
</dbReference>
<dbReference type="Pfam" id="PF00107">
    <property type="entry name" value="ADH_zinc_N"/>
    <property type="match status" value="1"/>
</dbReference>
<keyword evidence="3" id="KW-1185">Reference proteome</keyword>
<dbReference type="Proteomes" id="UP000664601">
    <property type="component" value="Unassembled WGS sequence"/>
</dbReference>
<dbReference type="InterPro" id="IPR014188">
    <property type="entry name" value="Acrylyl-CoA_reductase_AcuI"/>
</dbReference>
<sequence length="331" mass="35477">MTNYQCLRVLKNEETVTTEIEHFEVPELQSGEVLIAVSYSGMNYKDALATKANTGVLRSYPLTPGIDMAGTIAATNDERFAVGDEVLTTSYGIGVSQNGGFSEMQVVPASWVVKLPKGLTEKQAMTYGTAGFTAALSVDALVQHGLNAESRVLVTGATGGVGGFALQFLQKIGCKEIIALTRKTDQQDYLTKLGATQVVTPDEFFPEKNRPLNKQTIDYVVDTVGGEQLGKLIPFISYSGSMALCGNAGGIKLNMTVLPFILRGVNLLGIDSVETPMEKRAAIWEKMADEWLVAEGIQVQEIALEQVQATADAILAGKHVGRTLVRPGGLD</sequence>
<evidence type="ECO:0000313" key="2">
    <source>
        <dbReference type="EMBL" id="MBO1308387.1"/>
    </source>
</evidence>
<reference evidence="2 3" key="1">
    <citation type="submission" date="2021-03" db="EMBL/GenBank/DDBJ databases">
        <title>Enterococcal diversity collection.</title>
        <authorList>
            <person name="Gilmore M.S."/>
            <person name="Schwartzman J."/>
            <person name="Van Tyne D."/>
            <person name="Martin M."/>
            <person name="Earl A.M."/>
            <person name="Manson A.L."/>
            <person name="Straub T."/>
            <person name="Salamzade R."/>
            <person name="Saavedra J."/>
            <person name="Lebreton F."/>
            <person name="Prichula J."/>
            <person name="Schaufler K."/>
            <person name="Gaca A."/>
            <person name="Sgardioli B."/>
            <person name="Wagenaar J."/>
            <person name="Strong T."/>
        </authorList>
    </citation>
    <scope>NUCLEOTIDE SEQUENCE [LARGE SCALE GENOMIC DNA]</scope>
    <source>
        <strain evidence="2 3">669A</strain>
    </source>
</reference>
<dbReference type="Pfam" id="PF08240">
    <property type="entry name" value="ADH_N"/>
    <property type="match status" value="1"/>
</dbReference>